<reference evidence="1 2" key="1">
    <citation type="journal article" date="2012" name="Genome Biol.">
        <title>Genome and low-iron response of an oceanic diatom adapted to chronic iron limitation.</title>
        <authorList>
            <person name="Lommer M."/>
            <person name="Specht M."/>
            <person name="Roy A.S."/>
            <person name="Kraemer L."/>
            <person name="Andreson R."/>
            <person name="Gutowska M.A."/>
            <person name="Wolf J."/>
            <person name="Bergner S.V."/>
            <person name="Schilhabel M.B."/>
            <person name="Klostermeier U.C."/>
            <person name="Beiko R.G."/>
            <person name="Rosenstiel P."/>
            <person name="Hippler M."/>
            <person name="Laroche J."/>
        </authorList>
    </citation>
    <scope>NUCLEOTIDE SEQUENCE [LARGE SCALE GENOMIC DNA]</scope>
    <source>
        <strain evidence="1 2">CCMP1005</strain>
    </source>
</reference>
<name>K0TCE2_THAOC</name>
<protein>
    <submittedName>
        <fullName evidence="1">Uncharacterized protein</fullName>
    </submittedName>
</protein>
<proteinExistence type="predicted"/>
<evidence type="ECO:0000313" key="2">
    <source>
        <dbReference type="Proteomes" id="UP000266841"/>
    </source>
</evidence>
<comment type="caution">
    <text evidence="1">The sequence shown here is derived from an EMBL/GenBank/DDBJ whole genome shotgun (WGS) entry which is preliminary data.</text>
</comment>
<accession>K0TCE2</accession>
<gene>
    <name evidence="1" type="ORF">THAOC_03471</name>
</gene>
<dbReference type="AlphaFoldDB" id="K0TCE2"/>
<sequence length="113" mass="12264">MLVGEKERRRPRHPVPGDGRLEADLQQILSVGEECFSSGELKKLILVKGHGTEPRSTYTEDCGADLQAHRSGDKSLNNGASMVFEVDGVEATATPMDLPTYAQRTLDGVAHDT</sequence>
<organism evidence="1 2">
    <name type="scientific">Thalassiosira oceanica</name>
    <name type="common">Marine diatom</name>
    <dbReference type="NCBI Taxonomy" id="159749"/>
    <lineage>
        <taxon>Eukaryota</taxon>
        <taxon>Sar</taxon>
        <taxon>Stramenopiles</taxon>
        <taxon>Ochrophyta</taxon>
        <taxon>Bacillariophyta</taxon>
        <taxon>Coscinodiscophyceae</taxon>
        <taxon>Thalassiosirophycidae</taxon>
        <taxon>Thalassiosirales</taxon>
        <taxon>Thalassiosiraceae</taxon>
        <taxon>Thalassiosira</taxon>
    </lineage>
</organism>
<dbReference type="Proteomes" id="UP000266841">
    <property type="component" value="Unassembled WGS sequence"/>
</dbReference>
<dbReference type="EMBL" id="AGNL01003339">
    <property type="protein sequence ID" value="EJK74829.1"/>
    <property type="molecule type" value="Genomic_DNA"/>
</dbReference>
<keyword evidence="2" id="KW-1185">Reference proteome</keyword>
<evidence type="ECO:0000313" key="1">
    <source>
        <dbReference type="EMBL" id="EJK74829.1"/>
    </source>
</evidence>